<dbReference type="EMBL" id="RCDB01000003">
    <property type="protein sequence ID" value="RLK47976.1"/>
    <property type="molecule type" value="Genomic_DNA"/>
</dbReference>
<dbReference type="CDD" id="cd04647">
    <property type="entry name" value="LbH_MAT_like"/>
    <property type="match status" value="1"/>
</dbReference>
<dbReference type="PANTHER" id="PTHR23416">
    <property type="entry name" value="SIALIC ACID SYNTHASE-RELATED"/>
    <property type="match status" value="1"/>
</dbReference>
<dbReference type="InterPro" id="IPR001451">
    <property type="entry name" value="Hexapep"/>
</dbReference>
<gene>
    <name evidence="3" type="ORF">C7474_2575</name>
</gene>
<keyword evidence="1 3" id="KW-0808">Transferase</keyword>
<dbReference type="InterPro" id="IPR051159">
    <property type="entry name" value="Hexapeptide_acetyltransf"/>
</dbReference>
<protein>
    <submittedName>
        <fullName evidence="3">Succinyltransferase-like protein</fullName>
    </submittedName>
</protein>
<dbReference type="GO" id="GO:0016740">
    <property type="term" value="F:transferase activity"/>
    <property type="evidence" value="ECO:0007669"/>
    <property type="project" value="UniProtKB-KW"/>
</dbReference>
<reference evidence="3 4" key="1">
    <citation type="journal article" date="2015" name="Stand. Genomic Sci.">
        <title>Genomic Encyclopedia of Bacterial and Archaeal Type Strains, Phase III: the genomes of soil and plant-associated and newly described type strains.</title>
        <authorList>
            <person name="Whitman W.B."/>
            <person name="Woyke T."/>
            <person name="Klenk H.P."/>
            <person name="Zhou Y."/>
            <person name="Lilburn T.G."/>
            <person name="Beck B.J."/>
            <person name="De Vos P."/>
            <person name="Vandamme P."/>
            <person name="Eisen J.A."/>
            <person name="Garrity G."/>
            <person name="Hugenholtz P."/>
            <person name="Kyrpides N.C."/>
        </authorList>
    </citation>
    <scope>NUCLEOTIDE SEQUENCE [LARGE SCALE GENOMIC DNA]</scope>
    <source>
        <strain evidence="3 4">S2T63</strain>
    </source>
</reference>
<evidence type="ECO:0000256" key="1">
    <source>
        <dbReference type="ARBA" id="ARBA00022679"/>
    </source>
</evidence>
<evidence type="ECO:0000256" key="2">
    <source>
        <dbReference type="ARBA" id="ARBA00022737"/>
    </source>
</evidence>
<proteinExistence type="predicted"/>
<evidence type="ECO:0000313" key="4">
    <source>
        <dbReference type="Proteomes" id="UP000273158"/>
    </source>
</evidence>
<name>A0A498C0J8_9MICO</name>
<keyword evidence="4" id="KW-1185">Reference proteome</keyword>
<comment type="caution">
    <text evidence="3">The sequence shown here is derived from an EMBL/GenBank/DDBJ whole genome shotgun (WGS) entry which is preliminary data.</text>
</comment>
<organism evidence="3 4">
    <name type="scientific">Microbacterium telephonicum</name>
    <dbReference type="NCBI Taxonomy" id="1714841"/>
    <lineage>
        <taxon>Bacteria</taxon>
        <taxon>Bacillati</taxon>
        <taxon>Actinomycetota</taxon>
        <taxon>Actinomycetes</taxon>
        <taxon>Micrococcales</taxon>
        <taxon>Microbacteriaceae</taxon>
        <taxon>Microbacterium</taxon>
    </lineage>
</organism>
<sequence>MARVRFVRGVLNRARAQIRRFRMSRAGELDRIAFYPGVIRGQRVRLTGDVNFGSEPFLISLGSDVTIADGVRFLTHDGGVRVFRTEIPDLHVYAPIRVGDRVFIGVGAMIMPGVEIGDDVVVGAGSIVTRNIPSNEVWAGVPARRLKSLEEYREGATRKATFWPVGEYGDRWRSHLLAQYGQRGS</sequence>
<dbReference type="Gene3D" id="2.160.10.10">
    <property type="entry name" value="Hexapeptide repeat proteins"/>
    <property type="match status" value="1"/>
</dbReference>
<evidence type="ECO:0000313" key="3">
    <source>
        <dbReference type="EMBL" id="RLK47976.1"/>
    </source>
</evidence>
<keyword evidence="2" id="KW-0677">Repeat</keyword>
<dbReference type="Pfam" id="PF14602">
    <property type="entry name" value="Hexapep_2"/>
    <property type="match status" value="1"/>
</dbReference>
<accession>A0A498C0J8</accession>
<dbReference type="InterPro" id="IPR018357">
    <property type="entry name" value="Hexapep_transf_CS"/>
</dbReference>
<dbReference type="AlphaFoldDB" id="A0A498C0J8"/>
<dbReference type="Proteomes" id="UP000273158">
    <property type="component" value="Unassembled WGS sequence"/>
</dbReference>
<dbReference type="InterPro" id="IPR011004">
    <property type="entry name" value="Trimer_LpxA-like_sf"/>
</dbReference>
<dbReference type="SUPFAM" id="SSF51161">
    <property type="entry name" value="Trimeric LpxA-like enzymes"/>
    <property type="match status" value="1"/>
</dbReference>
<dbReference type="PROSITE" id="PS00101">
    <property type="entry name" value="HEXAPEP_TRANSFERASES"/>
    <property type="match status" value="1"/>
</dbReference>